<protein>
    <submittedName>
        <fullName evidence="1">Uncharacterized protein</fullName>
    </submittedName>
</protein>
<evidence type="ECO:0000313" key="2">
    <source>
        <dbReference type="Proteomes" id="UP000199636"/>
    </source>
</evidence>
<proteinExistence type="predicted"/>
<keyword evidence="2" id="KW-1185">Reference proteome</keyword>
<name>A0A1G8HM72_9PSED</name>
<accession>A0A1G8HM72</accession>
<sequence>MLPNSDVLVLHRDWFSVCPNCYTPSPQRRNATHKEALRARLEQFLNMDE</sequence>
<dbReference type="AlphaFoldDB" id="A0A1G8HM72"/>
<reference evidence="2" key="1">
    <citation type="submission" date="2016-10" db="EMBL/GenBank/DDBJ databases">
        <authorList>
            <person name="Varghese N."/>
            <person name="Submissions S."/>
        </authorList>
    </citation>
    <scope>NUCLEOTIDE SEQUENCE [LARGE SCALE GENOMIC DNA]</scope>
    <source>
        <strain evidence="2">CCM 7469</strain>
    </source>
</reference>
<organism evidence="1 2">
    <name type="scientific">Pseudomonas panipatensis</name>
    <dbReference type="NCBI Taxonomy" id="428992"/>
    <lineage>
        <taxon>Bacteria</taxon>
        <taxon>Pseudomonadati</taxon>
        <taxon>Pseudomonadota</taxon>
        <taxon>Gammaproteobacteria</taxon>
        <taxon>Pseudomonadales</taxon>
        <taxon>Pseudomonadaceae</taxon>
        <taxon>Pseudomonas</taxon>
    </lineage>
</organism>
<dbReference type="Proteomes" id="UP000199636">
    <property type="component" value="Unassembled WGS sequence"/>
</dbReference>
<dbReference type="EMBL" id="FNDS01000005">
    <property type="protein sequence ID" value="SDI07747.1"/>
    <property type="molecule type" value="Genomic_DNA"/>
</dbReference>
<evidence type="ECO:0000313" key="1">
    <source>
        <dbReference type="EMBL" id="SDI07747.1"/>
    </source>
</evidence>
<gene>
    <name evidence="1" type="ORF">SAMN05216272_105323</name>
</gene>